<dbReference type="eggNOG" id="COG3239">
    <property type="taxonomic scope" value="Bacteria"/>
</dbReference>
<dbReference type="GO" id="GO:0016717">
    <property type="term" value="F:oxidoreductase activity, acting on paired donors, with oxidation of a pair of donors resulting in the reduction of molecular oxygen to two molecules of water"/>
    <property type="evidence" value="ECO:0007669"/>
    <property type="project" value="TreeGrafter"/>
</dbReference>
<proteinExistence type="predicted"/>
<protein>
    <recommendedName>
        <fullName evidence="2">Fatty acid desaturase domain-containing protein</fullName>
    </recommendedName>
</protein>
<keyword evidence="1" id="KW-0812">Transmembrane</keyword>
<evidence type="ECO:0000256" key="1">
    <source>
        <dbReference type="SAM" id="Phobius"/>
    </source>
</evidence>
<organism evidence="3 4">
    <name type="scientific">Acinetobacter higginsii</name>
    <dbReference type="NCBI Taxonomy" id="70347"/>
    <lineage>
        <taxon>Bacteria</taxon>
        <taxon>Pseudomonadati</taxon>
        <taxon>Pseudomonadota</taxon>
        <taxon>Gammaproteobacteria</taxon>
        <taxon>Moraxellales</taxon>
        <taxon>Moraxellaceae</taxon>
        <taxon>Acinetobacter</taxon>
    </lineage>
</organism>
<dbReference type="STRING" id="1144672.F966_03721"/>
<dbReference type="AlphaFoldDB" id="N8W7B0"/>
<evidence type="ECO:0000313" key="3">
    <source>
        <dbReference type="EMBL" id="ENV07861.1"/>
    </source>
</evidence>
<keyword evidence="1" id="KW-0472">Membrane</keyword>
<dbReference type="PANTHER" id="PTHR19353">
    <property type="entry name" value="FATTY ACID DESATURASE 2"/>
    <property type="match status" value="1"/>
</dbReference>
<name>N8W7B0_9GAMM</name>
<feature type="transmembrane region" description="Helical" evidence="1">
    <location>
        <begin position="55"/>
        <end position="79"/>
    </location>
</feature>
<keyword evidence="1" id="KW-1133">Transmembrane helix</keyword>
<dbReference type="Pfam" id="PF00487">
    <property type="entry name" value="FA_desaturase"/>
    <property type="match status" value="1"/>
</dbReference>
<dbReference type="InterPro" id="IPR012171">
    <property type="entry name" value="Fatty_acid_desaturase"/>
</dbReference>
<evidence type="ECO:0000259" key="2">
    <source>
        <dbReference type="Pfam" id="PF00487"/>
    </source>
</evidence>
<feature type="transmembrane region" description="Helical" evidence="1">
    <location>
        <begin position="29"/>
        <end position="49"/>
    </location>
</feature>
<dbReference type="GO" id="GO:0016020">
    <property type="term" value="C:membrane"/>
    <property type="evidence" value="ECO:0007669"/>
    <property type="project" value="TreeGrafter"/>
</dbReference>
<gene>
    <name evidence="3" type="ORF">F966_03721</name>
</gene>
<dbReference type="InterPro" id="IPR005804">
    <property type="entry name" value="FA_desaturase_dom"/>
</dbReference>
<dbReference type="GO" id="GO:0008610">
    <property type="term" value="P:lipid biosynthetic process"/>
    <property type="evidence" value="ECO:0007669"/>
    <property type="project" value="UniProtKB-ARBA"/>
</dbReference>
<dbReference type="PANTHER" id="PTHR19353:SF19">
    <property type="entry name" value="DELTA(5) FATTY ACID DESATURASE C-RELATED"/>
    <property type="match status" value="1"/>
</dbReference>
<feature type="domain" description="Fatty acid desaturase" evidence="2">
    <location>
        <begin position="60"/>
        <end position="306"/>
    </location>
</feature>
<dbReference type="PATRIC" id="fig|1144672.3.peg.3592"/>
<dbReference type="Proteomes" id="UP000013209">
    <property type="component" value="Unassembled WGS sequence"/>
</dbReference>
<dbReference type="RefSeq" id="WP_004807887.1">
    <property type="nucleotide sequence ID" value="NZ_KB849440.1"/>
</dbReference>
<dbReference type="CDD" id="cd03510">
    <property type="entry name" value="Rhizobitoxine-FADS-like"/>
    <property type="match status" value="1"/>
</dbReference>
<sequence length="327" mass="36973">MNTRVAISDLFSREEITELTAKSDAHGSWAVFSTWAVIGGTFAAVASSWEYLPAWGKLLMCVAALVILAGRQLALAIIMHDASHQSLFKTKWLNDTLTDWLCARPIWNDLHKYRAHHMRHHSKTSTVDDPDLSLVTGFPTTKKSLMRKFMRDLSGVTGFKFAVGRVLMDIEKMEWTVSNDRRWISQEGKHWIDYPKAFLKNSGGAIATNAALFSALWAAGHPKLYALWVVAYLTPFPLFLRVRSMAEHAGMETSHSALTNTRTTKAGYLARALVAPINVNYHKEHHLMAAVPYFKLPRMHQMLRERGHVSAPPTYWQVLNELSDQVD</sequence>
<evidence type="ECO:0000313" key="4">
    <source>
        <dbReference type="Proteomes" id="UP000013209"/>
    </source>
</evidence>
<accession>N8W7B0</accession>
<dbReference type="EMBL" id="APPH01000020">
    <property type="protein sequence ID" value="ENV07861.1"/>
    <property type="molecule type" value="Genomic_DNA"/>
</dbReference>
<reference evidence="3 4" key="1">
    <citation type="submission" date="2013-02" db="EMBL/GenBank/DDBJ databases">
        <title>The Genome Sequence of Acinetobacter sp. CIP 56.2.</title>
        <authorList>
            <consortium name="The Broad Institute Genome Sequencing Platform"/>
            <consortium name="The Broad Institute Genome Sequencing Center for Infectious Disease"/>
            <person name="Cerqueira G."/>
            <person name="Feldgarden M."/>
            <person name="Courvalin P."/>
            <person name="Perichon B."/>
            <person name="Grillot-Courvalin C."/>
            <person name="Clermont D."/>
            <person name="Rocha E."/>
            <person name="Yoon E.-J."/>
            <person name="Nemec A."/>
            <person name="Walker B."/>
            <person name="Young S.K."/>
            <person name="Zeng Q."/>
            <person name="Gargeya S."/>
            <person name="Fitzgerald M."/>
            <person name="Haas B."/>
            <person name="Abouelleil A."/>
            <person name="Alvarado L."/>
            <person name="Arachchi H.M."/>
            <person name="Berlin A.M."/>
            <person name="Chapman S.B."/>
            <person name="Dewar J."/>
            <person name="Goldberg J."/>
            <person name="Griggs A."/>
            <person name="Gujja S."/>
            <person name="Hansen M."/>
            <person name="Howarth C."/>
            <person name="Imamovic A."/>
            <person name="Larimer J."/>
            <person name="McCowan C."/>
            <person name="Murphy C."/>
            <person name="Neiman D."/>
            <person name="Pearson M."/>
            <person name="Priest M."/>
            <person name="Roberts A."/>
            <person name="Saif S."/>
            <person name="Shea T."/>
            <person name="Sisk P."/>
            <person name="Sykes S."/>
            <person name="Wortman J."/>
            <person name="Nusbaum C."/>
            <person name="Birren B."/>
        </authorList>
    </citation>
    <scope>NUCLEOTIDE SEQUENCE [LARGE SCALE GENOMIC DNA]</scope>
    <source>
        <strain evidence="3 4">CIP 56.2</strain>
    </source>
</reference>
<dbReference type="HOGENOM" id="CLU_052920_2_0_6"/>
<comment type="caution">
    <text evidence="3">The sequence shown here is derived from an EMBL/GenBank/DDBJ whole genome shotgun (WGS) entry which is preliminary data.</text>
</comment>